<feature type="compositionally biased region" description="Basic and acidic residues" evidence="1">
    <location>
        <begin position="117"/>
        <end position="142"/>
    </location>
</feature>
<dbReference type="AlphaFoldDB" id="A0A151GKY4"/>
<proteinExistence type="predicted"/>
<feature type="compositionally biased region" description="Low complexity" evidence="1">
    <location>
        <begin position="143"/>
        <end position="153"/>
    </location>
</feature>
<sequence length="284" mass="30660">MVVQTRKRKTAALAQPSASTSSETTKRQKLPVRSKGEAAPAQEETASKVTLITFDDDGKADKEWIAPVPTGKTTRQDVSDEESDDDAGPETVSTAKAASDIKKSSQAARKAAQEVAVAEKRKRQERDMVLKKQAVERKKAEEAAATAAVSAALEDQDGDSGDSPPRQQAAAGGRRRIDKAPIPNLLPLEFLTDPSSDDSDEEGPAADSGSRPRKRKVAAVEKSLSRLDRGPGDELVGLTVFRVAAKQDERMAPKLKKQSRNTKEMLLKRNRTAATPRGGFFTKQ</sequence>
<evidence type="ECO:0000313" key="3">
    <source>
        <dbReference type="Proteomes" id="UP000076580"/>
    </source>
</evidence>
<feature type="region of interest" description="Disordered" evidence="1">
    <location>
        <begin position="1"/>
        <end position="231"/>
    </location>
</feature>
<protein>
    <submittedName>
        <fullName evidence="2">U3 snoRNA associated</fullName>
    </submittedName>
</protein>
<dbReference type="GO" id="GO:0006364">
    <property type="term" value="P:rRNA processing"/>
    <property type="evidence" value="ECO:0007669"/>
    <property type="project" value="InterPro"/>
</dbReference>
<feature type="compositionally biased region" description="Basic residues" evidence="1">
    <location>
        <begin position="1"/>
        <end position="10"/>
    </location>
</feature>
<dbReference type="STRING" id="98403.A0A151GKY4"/>
<gene>
    <name evidence="2" type="ORF">DCS_04777</name>
</gene>
<feature type="compositionally biased region" description="Acidic residues" evidence="1">
    <location>
        <begin position="195"/>
        <end position="204"/>
    </location>
</feature>
<dbReference type="GeneID" id="63717420"/>
<dbReference type="RefSeq" id="XP_040657116.1">
    <property type="nucleotide sequence ID" value="XM_040802083.1"/>
</dbReference>
<dbReference type="Proteomes" id="UP000076580">
    <property type="component" value="Chromosome 02"/>
</dbReference>
<comment type="caution">
    <text evidence="2">The sequence shown here is derived from an EMBL/GenBank/DDBJ whole genome shotgun (WGS) entry which is preliminary data.</text>
</comment>
<name>A0A151GKY4_DRECN</name>
<feature type="compositionally biased region" description="Low complexity" evidence="1">
    <location>
        <begin position="104"/>
        <end position="116"/>
    </location>
</feature>
<evidence type="ECO:0000256" key="1">
    <source>
        <dbReference type="SAM" id="MobiDB-lite"/>
    </source>
</evidence>
<organism evidence="2 3">
    <name type="scientific">Drechmeria coniospora</name>
    <name type="common">Nematophagous fungus</name>
    <name type="synonym">Meria coniospora</name>
    <dbReference type="NCBI Taxonomy" id="98403"/>
    <lineage>
        <taxon>Eukaryota</taxon>
        <taxon>Fungi</taxon>
        <taxon>Dikarya</taxon>
        <taxon>Ascomycota</taxon>
        <taxon>Pezizomycotina</taxon>
        <taxon>Sordariomycetes</taxon>
        <taxon>Hypocreomycetidae</taxon>
        <taxon>Hypocreales</taxon>
        <taxon>Ophiocordycipitaceae</taxon>
        <taxon>Drechmeria</taxon>
    </lineage>
</organism>
<dbReference type="GO" id="GO:0030515">
    <property type="term" value="F:snoRNA binding"/>
    <property type="evidence" value="ECO:0007669"/>
    <property type="project" value="InterPro"/>
</dbReference>
<reference evidence="2 3" key="1">
    <citation type="journal article" date="2016" name="Sci. Rep.">
        <title>Insights into Adaptations to a Near-Obligate Nematode Endoparasitic Lifestyle from the Finished Genome of Drechmeria coniospora.</title>
        <authorList>
            <person name="Zhang L."/>
            <person name="Zhou Z."/>
            <person name="Guo Q."/>
            <person name="Fokkens L."/>
            <person name="Miskei M."/>
            <person name="Pocsi I."/>
            <person name="Zhang W."/>
            <person name="Chen M."/>
            <person name="Wang L."/>
            <person name="Sun Y."/>
            <person name="Donzelli B.G."/>
            <person name="Gibson D.M."/>
            <person name="Nelson D.R."/>
            <person name="Luo J.G."/>
            <person name="Rep M."/>
            <person name="Liu H."/>
            <person name="Yang S."/>
            <person name="Wang J."/>
            <person name="Krasnoff S.B."/>
            <person name="Xu Y."/>
            <person name="Molnar I."/>
            <person name="Lin M."/>
        </authorList>
    </citation>
    <scope>NUCLEOTIDE SEQUENCE [LARGE SCALE GENOMIC DNA]</scope>
    <source>
        <strain evidence="2 3">ARSEF 6962</strain>
    </source>
</reference>
<feature type="region of interest" description="Disordered" evidence="1">
    <location>
        <begin position="251"/>
        <end position="284"/>
    </location>
</feature>
<dbReference type="InterPro" id="IPR013268">
    <property type="entry name" value="UTP16"/>
</dbReference>
<dbReference type="Pfam" id="PF08297">
    <property type="entry name" value="U3_snoRNA_assoc"/>
    <property type="match status" value="1"/>
</dbReference>
<evidence type="ECO:0000313" key="2">
    <source>
        <dbReference type="EMBL" id="KYK57764.1"/>
    </source>
</evidence>
<keyword evidence="3" id="KW-1185">Reference proteome</keyword>
<feature type="compositionally biased region" description="Acidic residues" evidence="1">
    <location>
        <begin position="79"/>
        <end position="88"/>
    </location>
</feature>
<accession>A0A151GKY4</accession>
<dbReference type="InParanoid" id="A0A151GKY4"/>
<dbReference type="EMBL" id="LAYC01000002">
    <property type="protein sequence ID" value="KYK57764.1"/>
    <property type="molecule type" value="Genomic_DNA"/>
</dbReference>